<organism evidence="11 12">
    <name type="scientific">Parashewanella spongiae</name>
    <dbReference type="NCBI Taxonomy" id="342950"/>
    <lineage>
        <taxon>Bacteria</taxon>
        <taxon>Pseudomonadati</taxon>
        <taxon>Pseudomonadota</taxon>
        <taxon>Gammaproteobacteria</taxon>
        <taxon>Alteromonadales</taxon>
        <taxon>Shewanellaceae</taxon>
        <taxon>Parashewanella</taxon>
    </lineage>
</organism>
<comment type="catalytic activity">
    <reaction evidence="8">
        <text>[protein-PII]-uridylyl-L-tyrosine + H2O = [protein-PII]-L-tyrosine + UMP + H(+)</text>
        <dbReference type="Rhea" id="RHEA:48600"/>
        <dbReference type="Rhea" id="RHEA-COMP:12147"/>
        <dbReference type="Rhea" id="RHEA-COMP:12148"/>
        <dbReference type="ChEBI" id="CHEBI:15377"/>
        <dbReference type="ChEBI" id="CHEBI:15378"/>
        <dbReference type="ChEBI" id="CHEBI:46858"/>
        <dbReference type="ChEBI" id="CHEBI:57865"/>
        <dbReference type="ChEBI" id="CHEBI:90602"/>
    </reaction>
</comment>
<dbReference type="SUPFAM" id="SSF81301">
    <property type="entry name" value="Nucleotidyltransferase"/>
    <property type="match status" value="1"/>
</dbReference>
<dbReference type="RefSeq" id="WP_121852049.1">
    <property type="nucleotide sequence ID" value="NZ_CP037952.1"/>
</dbReference>
<evidence type="ECO:0000313" key="12">
    <source>
        <dbReference type="Proteomes" id="UP000273022"/>
    </source>
</evidence>
<gene>
    <name evidence="8 11" type="primary">glnD</name>
    <name evidence="11" type="ORF">D5R81_02330</name>
</gene>
<dbReference type="Gene3D" id="1.10.3090.10">
    <property type="entry name" value="cca-adding enzyme, domain 2"/>
    <property type="match status" value="1"/>
</dbReference>
<name>A0A3A6UAU0_9GAMM</name>
<dbReference type="PANTHER" id="PTHR47320">
    <property type="entry name" value="BIFUNCTIONAL URIDYLYLTRANSFERASE/URIDYLYL-REMOVING ENZYME"/>
    <property type="match status" value="1"/>
</dbReference>
<comment type="catalytic activity">
    <reaction evidence="7">
        <text>guanosine 3',5'-bis(diphosphate) + H2O = GDP + diphosphate + H(+)</text>
        <dbReference type="Rhea" id="RHEA:14253"/>
        <dbReference type="ChEBI" id="CHEBI:15377"/>
        <dbReference type="ChEBI" id="CHEBI:15378"/>
        <dbReference type="ChEBI" id="CHEBI:33019"/>
        <dbReference type="ChEBI" id="CHEBI:58189"/>
        <dbReference type="ChEBI" id="CHEBI:77828"/>
        <dbReference type="EC" id="3.1.7.2"/>
    </reaction>
</comment>
<evidence type="ECO:0000256" key="4">
    <source>
        <dbReference type="ARBA" id="ARBA00022801"/>
    </source>
</evidence>
<evidence type="ECO:0000256" key="1">
    <source>
        <dbReference type="ARBA" id="ARBA00022679"/>
    </source>
</evidence>
<dbReference type="InterPro" id="IPR006674">
    <property type="entry name" value="HD_domain"/>
</dbReference>
<comment type="caution">
    <text evidence="11">The sequence shown here is derived from an EMBL/GenBank/DDBJ whole genome shotgun (WGS) entry which is preliminary data.</text>
</comment>
<dbReference type="NCBIfam" id="TIGR01693">
    <property type="entry name" value="UTase_glnD"/>
    <property type="match status" value="1"/>
</dbReference>
<evidence type="ECO:0000256" key="3">
    <source>
        <dbReference type="ARBA" id="ARBA00022737"/>
    </source>
</evidence>
<dbReference type="NCBIfam" id="NF003448">
    <property type="entry name" value="PRK05007.1"/>
    <property type="match status" value="1"/>
</dbReference>
<dbReference type="SUPFAM" id="SSF81593">
    <property type="entry name" value="Nucleotidyltransferase substrate binding subunit/domain"/>
    <property type="match status" value="1"/>
</dbReference>
<dbReference type="InterPro" id="IPR013546">
    <property type="entry name" value="PII_UdlTrfase/GS_AdlTrfase"/>
</dbReference>
<proteinExistence type="inferred from homology"/>
<comment type="activity regulation">
    <text evidence="8">Uridylyltransferase (UTase) activity is inhibited by glutamine, while glutamine activates uridylyl-removing (UR) activity.</text>
</comment>
<dbReference type="GO" id="GO:0008773">
    <property type="term" value="F:[protein-PII] uridylyltransferase activity"/>
    <property type="evidence" value="ECO:0007669"/>
    <property type="project" value="UniProtKB-UniRule"/>
</dbReference>
<dbReference type="HAMAP" id="MF_00277">
    <property type="entry name" value="PII_uridylyl_transf"/>
    <property type="match status" value="1"/>
</dbReference>
<comment type="domain">
    <text evidence="8">Has four distinct domains: an N-terminal nucleotidyltransferase (NT) domain responsible for UTase activity, a central HD domain that encodes UR activity, and two C-terminal ACT domains that seem to have a role in glutamine sensing.</text>
</comment>
<feature type="region of interest" description="Uridylyltransferase" evidence="8">
    <location>
        <begin position="1"/>
        <end position="318"/>
    </location>
</feature>
<evidence type="ECO:0000256" key="6">
    <source>
        <dbReference type="ARBA" id="ARBA00023268"/>
    </source>
</evidence>
<keyword evidence="2 8" id="KW-0548">Nucleotidyltransferase</keyword>
<comment type="cofactor">
    <cofactor evidence="8">
        <name>Mg(2+)</name>
        <dbReference type="ChEBI" id="CHEBI:18420"/>
    </cofactor>
</comment>
<dbReference type="PROSITE" id="PS51671">
    <property type="entry name" value="ACT"/>
    <property type="match status" value="2"/>
</dbReference>
<dbReference type="FunFam" id="1.10.3090.10:FF:000005">
    <property type="entry name" value="Bifunctional uridylyltransferase/uridylyl-removing enzyme"/>
    <property type="match status" value="1"/>
</dbReference>
<evidence type="ECO:0000259" key="10">
    <source>
        <dbReference type="PROSITE" id="PS51831"/>
    </source>
</evidence>
<dbReference type="GO" id="GO:0008893">
    <property type="term" value="F:guanosine-3',5'-bis(diphosphate) 3'-diphosphatase activity"/>
    <property type="evidence" value="ECO:0007669"/>
    <property type="project" value="UniProtKB-EC"/>
</dbReference>
<dbReference type="CDD" id="cd04899">
    <property type="entry name" value="ACT_ACR-UUR-like_2"/>
    <property type="match status" value="1"/>
</dbReference>
<dbReference type="PANTHER" id="PTHR47320:SF1">
    <property type="entry name" value="BIFUNCTIONAL URIDYLYLTRANSFERASE_URIDYLYL-REMOVING ENZYME"/>
    <property type="match status" value="1"/>
</dbReference>
<dbReference type="InterPro" id="IPR002934">
    <property type="entry name" value="Polymerase_NTP_transf_dom"/>
</dbReference>
<keyword evidence="12" id="KW-1185">Reference proteome</keyword>
<dbReference type="CDD" id="cd00077">
    <property type="entry name" value="HDc"/>
    <property type="match status" value="1"/>
</dbReference>
<dbReference type="Pfam" id="PF08335">
    <property type="entry name" value="GlnD_UR_UTase"/>
    <property type="match status" value="1"/>
</dbReference>
<feature type="domain" description="ACT" evidence="9">
    <location>
        <begin position="784"/>
        <end position="857"/>
    </location>
</feature>
<dbReference type="OrthoDB" id="9758038at2"/>
<reference evidence="11 12" key="1">
    <citation type="submission" date="2018-09" db="EMBL/GenBank/DDBJ databases">
        <title>Phylogeny of the Shewanellaceae, and recommendation for two new genera, Pseudoshewanella and Parashewanella.</title>
        <authorList>
            <person name="Wang G."/>
        </authorList>
    </citation>
    <scope>NUCLEOTIDE SEQUENCE [LARGE SCALE GENOMIC DNA]</scope>
    <source>
        <strain evidence="11 12">KCTC 22492</strain>
    </source>
</reference>
<keyword evidence="3" id="KW-0677">Repeat</keyword>
<dbReference type="EC" id="3.1.4.-" evidence="8"/>
<dbReference type="InterPro" id="IPR003607">
    <property type="entry name" value="HD/PDEase_dom"/>
</dbReference>
<keyword evidence="5 8" id="KW-0460">Magnesium</keyword>
<dbReference type="GO" id="GO:0008081">
    <property type="term" value="F:phosphoric diester hydrolase activity"/>
    <property type="evidence" value="ECO:0007669"/>
    <property type="project" value="UniProtKB-UniRule"/>
</dbReference>
<dbReference type="PIRSF" id="PIRSF006288">
    <property type="entry name" value="PII_uridyltransf"/>
    <property type="match status" value="1"/>
</dbReference>
<keyword evidence="6 8" id="KW-0511">Multifunctional enzyme</keyword>
<dbReference type="InterPro" id="IPR010043">
    <property type="entry name" value="UTase/UR"/>
</dbReference>
<sequence>MNNTAQEVKAALITQNEHLLDRFKRKHNIVELVQCRCDAVDSLLQNAWQQCGIVDHSIALIAVGGYGRGALHPHSDVDLLFLFDGELSKTLQILLETFIAYLWDVGLEIGHSVRTLEQSIQLGKDDLTIATALLEARLIAGDTKLFIQLQQQVCSPKFWPAQEFYTAKRQEQDERHEKSSAFNLEPNLKSCPGGLRDIQTITWVSMRHFNVTHLEDLVEHGFLEKIELAELIQCRNFLWDLRFALHIIAGRDENRLLFDFQRDVADLMGFEDATQLAVEQMMKRYYQTIRRVMELNQMLLQLFFRATLKQSKTLEVRPINKRYQRRGNFIEALPGVDFSQPEQLLELFAITLKYPSITGIFAPTLRTLRRARRLLTQPLMLEPACRKIFMEILRHPKGISALSLMHKHNIMSSYLPEWRKIEGQMQFDLFHAYTVDEHTHRLLKNLDRFFQPEFKDEFPLASIVANQLPKRGLLVLAAIFHDIGKGRGGDHSILGSRDAEEFCKLHELNDHDGRIVCWLVEQHLLMSTVAQRRDISDPDVIVDFADKVRDNDHLNYLYCLTVADIRATNENIWNSWKDSLLKDLYFSTQRVLTRGKEKPIDMRARVREHQAKAKSELIKRGVTEVEIEKLWQTFNADYFLRHNPNQVVWHTSAILKHGSNEPLVQISKHMSRGGTEVFVYCENRPKLFATVMAILDNKNISINDANIMTSKIEYVLDTFIILERTGKTVSSSSRIQSLQRTLSKALKTNTTNLPKFKKISRKMKSFTVKTKVTFLPSTRNGTTMMELITLDRPGLLAKVADIFYQCDVTIVGAKISTIGERAEDFFRLKNNAGQPLSSSQKEELKQALIKTLTHLKH</sequence>
<comment type="catalytic activity">
    <reaction evidence="8">
        <text>[protein-PII]-L-tyrosine + UTP = [protein-PII]-uridylyl-L-tyrosine + diphosphate</text>
        <dbReference type="Rhea" id="RHEA:13673"/>
        <dbReference type="Rhea" id="RHEA-COMP:12147"/>
        <dbReference type="Rhea" id="RHEA-COMP:12148"/>
        <dbReference type="ChEBI" id="CHEBI:33019"/>
        <dbReference type="ChEBI" id="CHEBI:46398"/>
        <dbReference type="ChEBI" id="CHEBI:46858"/>
        <dbReference type="ChEBI" id="CHEBI:90602"/>
        <dbReference type="EC" id="2.7.7.59"/>
    </reaction>
</comment>
<dbReference type="Pfam" id="PF01966">
    <property type="entry name" value="HD"/>
    <property type="match status" value="1"/>
</dbReference>
<evidence type="ECO:0000256" key="2">
    <source>
        <dbReference type="ARBA" id="ARBA00022695"/>
    </source>
</evidence>
<dbReference type="CDD" id="cd04900">
    <property type="entry name" value="ACT_UUR-like_1"/>
    <property type="match status" value="1"/>
</dbReference>
<dbReference type="EC" id="2.7.7.59" evidence="8"/>
<feature type="domain" description="HD" evidence="10">
    <location>
        <begin position="435"/>
        <end position="551"/>
    </location>
</feature>
<evidence type="ECO:0000259" key="9">
    <source>
        <dbReference type="PROSITE" id="PS51671"/>
    </source>
</evidence>
<dbReference type="AlphaFoldDB" id="A0A3A6UAU0"/>
<comment type="caution">
    <text evidence="8">Lacks conserved residue(s) required for the propagation of feature annotation.</text>
</comment>
<evidence type="ECO:0000256" key="5">
    <source>
        <dbReference type="ARBA" id="ARBA00022842"/>
    </source>
</evidence>
<dbReference type="PROSITE" id="PS51831">
    <property type="entry name" value="HD"/>
    <property type="match status" value="1"/>
</dbReference>
<dbReference type="SMART" id="SM00471">
    <property type="entry name" value="HDc"/>
    <property type="match status" value="1"/>
</dbReference>
<comment type="similarity">
    <text evidence="8">Belongs to the GlnD family.</text>
</comment>
<dbReference type="InterPro" id="IPR045865">
    <property type="entry name" value="ACT-like_dom_sf"/>
</dbReference>
<keyword evidence="1 8" id="KW-0808">Transferase</keyword>
<evidence type="ECO:0000256" key="7">
    <source>
        <dbReference type="ARBA" id="ARBA00047968"/>
    </source>
</evidence>
<keyword evidence="4 8" id="KW-0378">Hydrolase</keyword>
<dbReference type="InterPro" id="IPR043519">
    <property type="entry name" value="NT_sf"/>
</dbReference>
<dbReference type="Gene3D" id="1.20.120.330">
    <property type="entry name" value="Nucleotidyltransferases domain 2"/>
    <property type="match status" value="1"/>
</dbReference>
<dbReference type="InterPro" id="IPR002912">
    <property type="entry name" value="ACT_dom"/>
</dbReference>
<dbReference type="EMBL" id="QYYH01000008">
    <property type="protein sequence ID" value="RJY19103.1"/>
    <property type="molecule type" value="Genomic_DNA"/>
</dbReference>
<dbReference type="Proteomes" id="UP000273022">
    <property type="component" value="Unassembled WGS sequence"/>
</dbReference>
<dbReference type="SUPFAM" id="SSF55021">
    <property type="entry name" value="ACT-like"/>
    <property type="match status" value="2"/>
</dbReference>
<dbReference type="SUPFAM" id="SSF109604">
    <property type="entry name" value="HD-domain/PDEase-like"/>
    <property type="match status" value="1"/>
</dbReference>
<dbReference type="GO" id="GO:0006808">
    <property type="term" value="P:regulation of nitrogen utilization"/>
    <property type="evidence" value="ECO:0007669"/>
    <property type="project" value="UniProtKB-UniRule"/>
</dbReference>
<dbReference type="CDD" id="cd05401">
    <property type="entry name" value="NT_GlnE_GlnD_like"/>
    <property type="match status" value="1"/>
</dbReference>
<feature type="domain" description="ACT" evidence="9">
    <location>
        <begin position="676"/>
        <end position="753"/>
    </location>
</feature>
<protein>
    <recommendedName>
        <fullName evidence="8">Bifunctional uridylyltransferase/uridylyl-removing enzyme</fullName>
        <shortName evidence="8">UTase/UR</shortName>
    </recommendedName>
    <alternativeName>
        <fullName evidence="8">Bifunctional [protein-PII] modification enzyme</fullName>
    </alternativeName>
    <alternativeName>
        <fullName evidence="8">Bifunctional nitrogen sensor protein</fullName>
    </alternativeName>
    <domain>
        <recommendedName>
            <fullName evidence="8">[Protein-PII] uridylyltransferase</fullName>
            <shortName evidence="8">PII uridylyltransferase</shortName>
            <shortName evidence="8">UTase</shortName>
            <ecNumber evidence="8">2.7.7.59</ecNumber>
        </recommendedName>
    </domain>
    <domain>
        <recommendedName>
            <fullName evidence="8">[Protein-PII]-UMP uridylyl-removing enzyme</fullName>
            <shortName evidence="8">UR</shortName>
            <ecNumber evidence="8">3.1.4.-</ecNumber>
        </recommendedName>
    </domain>
</protein>
<dbReference type="Pfam" id="PF01909">
    <property type="entry name" value="NTP_transf_2"/>
    <property type="match status" value="1"/>
</dbReference>
<evidence type="ECO:0000256" key="8">
    <source>
        <dbReference type="HAMAP-Rule" id="MF_00277"/>
    </source>
</evidence>
<comment type="function">
    <text evidence="8">Modifies, by uridylylation and deuridylylation, the PII regulatory proteins (GlnB and homologs), in response to the nitrogen status of the cell that GlnD senses through the glutamine level. Under low glutamine levels, catalyzes the conversion of the PII proteins and UTP to PII-UMP and PPi, while under higher glutamine levels, GlnD hydrolyzes PII-UMP to PII and UMP (deuridylylation). Thus, controls uridylylation state and activity of the PII proteins, and plays an important role in the regulation of nitrogen metabolism.</text>
</comment>
<accession>A0A3A6UAU0</accession>
<evidence type="ECO:0000313" key="11">
    <source>
        <dbReference type="EMBL" id="RJY19103.1"/>
    </source>
</evidence>